<dbReference type="AlphaFoldDB" id="A0A8T1MD93"/>
<protein>
    <submittedName>
        <fullName evidence="2">Uncharacterized protein</fullName>
    </submittedName>
</protein>
<evidence type="ECO:0000313" key="2">
    <source>
        <dbReference type="EMBL" id="KAG5446948.1"/>
    </source>
</evidence>
<dbReference type="Proteomes" id="UP000286415">
    <property type="component" value="Unassembled WGS sequence"/>
</dbReference>
<organism evidence="2 3">
    <name type="scientific">Clonorchis sinensis</name>
    <name type="common">Chinese liver fluke</name>
    <dbReference type="NCBI Taxonomy" id="79923"/>
    <lineage>
        <taxon>Eukaryota</taxon>
        <taxon>Metazoa</taxon>
        <taxon>Spiralia</taxon>
        <taxon>Lophotrochozoa</taxon>
        <taxon>Platyhelminthes</taxon>
        <taxon>Trematoda</taxon>
        <taxon>Digenea</taxon>
        <taxon>Opisthorchiida</taxon>
        <taxon>Opisthorchiata</taxon>
        <taxon>Opisthorchiidae</taxon>
        <taxon>Clonorchis</taxon>
    </lineage>
</organism>
<sequence>MFDPDNGSHVLTSCRDGTIYRSLVRNNNNTVRKTEPSTGGLLRPQEMTRFPPVPLTFPIEDSRILGGKPRNPLPQTFMPLHTQPTWMHTETNATHKPEMELRISENTLTPTYVSAVRVDSNPASQFDPLNIDVHS</sequence>
<feature type="region of interest" description="Disordered" evidence="1">
    <location>
        <begin position="60"/>
        <end position="83"/>
    </location>
</feature>
<comment type="caution">
    <text evidence="2">The sequence shown here is derived from an EMBL/GenBank/DDBJ whole genome shotgun (WGS) entry which is preliminary data.</text>
</comment>
<keyword evidence="3" id="KW-1185">Reference proteome</keyword>
<dbReference type="EMBL" id="NIRI02000042">
    <property type="protein sequence ID" value="KAG5446948.1"/>
    <property type="molecule type" value="Genomic_DNA"/>
</dbReference>
<evidence type="ECO:0000313" key="3">
    <source>
        <dbReference type="Proteomes" id="UP000286415"/>
    </source>
</evidence>
<dbReference type="OrthoDB" id="10354254at2759"/>
<gene>
    <name evidence="2" type="ORF">CSKR_203918</name>
</gene>
<accession>A0A8T1MD93</accession>
<name>A0A8T1MD93_CLOSI</name>
<reference evidence="2 3" key="1">
    <citation type="journal article" date="2018" name="Biotechnol. Adv.">
        <title>Improved genomic resources and new bioinformatic workflow for the carcinogenic parasite Clonorchis sinensis: Biotechnological implications.</title>
        <authorList>
            <person name="Wang D."/>
            <person name="Korhonen P.K."/>
            <person name="Gasser R.B."/>
            <person name="Young N.D."/>
        </authorList>
    </citation>
    <scope>NUCLEOTIDE SEQUENCE [LARGE SCALE GENOMIC DNA]</scope>
    <source>
        <strain evidence="2">Cs-k2</strain>
    </source>
</reference>
<proteinExistence type="predicted"/>
<reference evidence="2 3" key="2">
    <citation type="journal article" date="2021" name="Genomics">
        <title>High-quality reference genome for Clonorchis sinensis.</title>
        <authorList>
            <person name="Young N.D."/>
            <person name="Stroehlein A.J."/>
            <person name="Kinkar L."/>
            <person name="Wang T."/>
            <person name="Sohn W.M."/>
            <person name="Chang B.C.H."/>
            <person name="Kaur P."/>
            <person name="Weisz D."/>
            <person name="Dudchenko O."/>
            <person name="Aiden E.L."/>
            <person name="Korhonen P.K."/>
            <person name="Gasser R.B."/>
        </authorList>
    </citation>
    <scope>NUCLEOTIDE SEQUENCE [LARGE SCALE GENOMIC DNA]</scope>
    <source>
        <strain evidence="2">Cs-k2</strain>
    </source>
</reference>
<evidence type="ECO:0000256" key="1">
    <source>
        <dbReference type="SAM" id="MobiDB-lite"/>
    </source>
</evidence>